<proteinExistence type="predicted"/>
<name>A0ABY8JUF6_9ACTN</name>
<evidence type="ECO:0000313" key="2">
    <source>
        <dbReference type="EMBL" id="WGD39084.1"/>
    </source>
</evidence>
<feature type="region of interest" description="Disordered" evidence="1">
    <location>
        <begin position="77"/>
        <end position="112"/>
    </location>
</feature>
<dbReference type="RefSeq" id="WP_279332011.1">
    <property type="nucleotide sequence ID" value="NZ_CP121682.1"/>
</dbReference>
<organism evidence="2 3">
    <name type="scientific">Streptomyces cathayae</name>
    <dbReference type="NCBI Taxonomy" id="3031124"/>
    <lineage>
        <taxon>Bacteria</taxon>
        <taxon>Bacillati</taxon>
        <taxon>Actinomycetota</taxon>
        <taxon>Actinomycetes</taxon>
        <taxon>Kitasatosporales</taxon>
        <taxon>Streptomycetaceae</taxon>
        <taxon>Streptomyces</taxon>
    </lineage>
</organism>
<protein>
    <submittedName>
        <fullName evidence="2">Integrase</fullName>
    </submittedName>
</protein>
<reference evidence="2 3" key="1">
    <citation type="submission" date="2023-03" db="EMBL/GenBank/DDBJ databases">
        <authorList>
            <person name="Mo P."/>
        </authorList>
    </citation>
    <scope>NUCLEOTIDE SEQUENCE [LARGE SCALE GENOMIC DNA]</scope>
    <source>
        <strain evidence="2 3">HUAS 5</strain>
    </source>
</reference>
<evidence type="ECO:0000256" key="1">
    <source>
        <dbReference type="SAM" id="MobiDB-lite"/>
    </source>
</evidence>
<keyword evidence="3" id="KW-1185">Reference proteome</keyword>
<gene>
    <name evidence="2" type="ORF">PYS65_02300</name>
</gene>
<accession>A0ABY8JUF6</accession>
<sequence length="112" mass="12618">MVTSLRYRAARALLPVSAVLLRRDTAKDAELLVPRHENAVLRRHLAGPVRYQPADRFWPAALSPLIPCRRRSLLFPVTPGTLPARHRRPSAKKGDYADRRRTGRPPPAATLQ</sequence>
<dbReference type="EMBL" id="CP121682">
    <property type="protein sequence ID" value="WGD39084.1"/>
    <property type="molecule type" value="Genomic_DNA"/>
</dbReference>
<dbReference type="Proteomes" id="UP001216440">
    <property type="component" value="Chromosome"/>
</dbReference>
<evidence type="ECO:0000313" key="3">
    <source>
        <dbReference type="Proteomes" id="UP001216440"/>
    </source>
</evidence>